<sequence length="1809" mass="209977">MFTEIEKREFLIRLGEQFADPNKLDKAVFDRQLAKIRSKTSSLRELDAYGVFNSDGSVNQEVARQYGIVFDEGRVKERLLKCGFKHLSFREMLIFESVIATVINDLSDKTNKDTVSLQYEEAALSGKTDQKSIDRVEEILDELMYITAHQPQKGLDKESFADFWPLPSFKLTHPLSMELTGPAQQMLGMGYFKFKDTNVSISAGPHSAKSLTDPENPEQYEAQRDIAHYLNNLRTNKVAHVFAMGRVFPYYPQDGVSKSRDIIKDQTLEQDFINYFIPDTDGNVKLPDIPELKDIHISSDPIKKVGRFITYEISINGSDPIQIHHFPIRDKQPLELTPEELAYVKEVSKTTAPEKSIHTHCRGGKGRSAQIAYLLASLNPKYGQLSHDERLAQMRVEKTTSTDSMSFIETEFQKNYIEEAGYQIHEDISHPEKGANLERYVIYGALLKQEIDKYIQQKGMPEKRVNDENKEFIELMEKYQELSSIAPEDLEQWVTHVCDNTIISEQTKTLLKDIKSSGDFLLRAFKENKDPVQLKLFFDLQASHGTYQDFLSQLNLINEPPKDEKYVSLFVSHLQDAYLKNYQKLMPQEKKPLKNIVFSDISTSINRIVDEIIKGNFKTFTKEKFESLKKEYLQCKQRIELLEKAEVDDNKVLNEEFKRKSNLAEQLFNLDYEHLEVEPQQINAKMGWLYEQLSKLSSTNELNPEKWDEFKKQFTALKTIFAHTKLEDMPPPAILSTLDKIFQGKREQTENLFKGVVLQVKPDHEESLEDFVAGLGITLLEAASTELPKEYFGDDADGIYSKEINLLLEDVVKLASTYKKPSVQEKIDLSQQRKVPTQEEYEKARQQVIELIAKHTPFLISKTDLRVQFENLNQDFLRLERDFQTQSLEFRELKKRFTELKTEYKRSNSQQNNGLINQLINKIEKQIESVFDVDESNQELLAKSIQKHSESMENALKVKSMRDAVKSGIARESQDEIDYFLSSVETKKLQEVKYPKRPKLIVFDVDDTLIDLEKNELKRAEELIKVLEYAKKHGMEVALATNRTEGLDAEEKTPVAQLKKIIREKAGIDISNMLTFLETPSLRHEAESIFRYAQEKVPQLKREIQILQGQMVEAEDKESYRQKIEKIQQKIDSLETRLIAGKFTKLDSIRRHYHVLKNLSNYYQSVEGGVLQDFKNPEFTKNIGITDFIEQQKIWTDLFKLAEVLMRSDSLKDPRPSLQTILKDIIFDADKPERLQKKYGDLQQWDGLIQNIKIHKEYLRQNIPQIEVFYQSRLAAQKAKYERQDLLHEDDVLFLDDNKVIIEQTHQHSNYRAIKVSDPGEDSFRYMVDFNYEMGVYNGVIAYLNGDKANAPQSYGPDSLNKTLKSYLNDNNIPNFAKHGFQHSPIVLHVKMSTILGKLAELNPDPTIQKHYKEQFLAAAIERYNELPKELQNDFVKTYYNDTREALEVINNNLIELINSNPQLEQNVLRSQLNKLKAQLNEIIAMDEKFSQHVSATFVTPEAKLLRSMIVGGLFTGKLETLEVKENKAHFKEKHDVARVMFYTESMKQRPDIYQKNIHPVLKEMDSFDTEFITKQYQHLIEKDLKKIIDVYVRDNDPFSILNDDIIRNEYPSVQRLLEIVQDDVRRIDPVLEVGTVHRQLVAAEKLSEPLIQIAQYQNVVHDLLKEDPKVDYLQQIRGISTKIKELKNQNEKSPEYQAKLFLDKAEKYLLAKNWNVGFQWHKHTVLVDGKEKKIPATVAKQLDIIKKARESENFLEAKKDFINIGRQREHSWGFSSGVAKNYYSIFKKKDASLDKDLDNEFTSSKKFT</sequence>
<organism evidence="2 3">
    <name type="scientific">Legionella longbeachae serogroup 1 (strain NSW150)</name>
    <dbReference type="NCBI Taxonomy" id="661367"/>
    <lineage>
        <taxon>Bacteria</taxon>
        <taxon>Pseudomonadati</taxon>
        <taxon>Pseudomonadota</taxon>
        <taxon>Gammaproteobacteria</taxon>
        <taxon>Legionellales</taxon>
        <taxon>Legionellaceae</taxon>
        <taxon>Legionella</taxon>
    </lineage>
</organism>
<dbReference type="GeneID" id="40926514"/>
<dbReference type="KEGG" id="llo:LLO_2313"/>
<dbReference type="HOGENOM" id="CLU_237877_0_0_6"/>
<evidence type="ECO:0000313" key="3">
    <source>
        <dbReference type="Proteomes" id="UP000001060"/>
    </source>
</evidence>
<dbReference type="RefSeq" id="WP_003636135.1">
    <property type="nucleotide sequence ID" value="NC_013861.1"/>
</dbReference>
<dbReference type="Gene3D" id="3.90.190.10">
    <property type="entry name" value="Protein tyrosine phosphatase superfamily"/>
    <property type="match status" value="1"/>
</dbReference>
<dbReference type="SUPFAM" id="SSF56784">
    <property type="entry name" value="HAD-like"/>
    <property type="match status" value="2"/>
</dbReference>
<dbReference type="SUPFAM" id="SSF52799">
    <property type="entry name" value="(Phosphotyrosine protein) phosphatases II"/>
    <property type="match status" value="1"/>
</dbReference>
<name>D3HJX0_LEGLN</name>
<dbReference type="InterPro" id="IPR023214">
    <property type="entry name" value="HAD_sf"/>
</dbReference>
<dbReference type="EMBL" id="FN650140">
    <property type="protein sequence ID" value="CBJ12725.1"/>
    <property type="molecule type" value="Genomic_DNA"/>
</dbReference>
<dbReference type="CDD" id="cd01427">
    <property type="entry name" value="HAD_like"/>
    <property type="match status" value="1"/>
</dbReference>
<dbReference type="InterPro" id="IPR036412">
    <property type="entry name" value="HAD-like_sf"/>
</dbReference>
<feature type="coiled-coil region" evidence="1">
    <location>
        <begin position="862"/>
        <end position="910"/>
    </location>
</feature>
<evidence type="ECO:0000313" key="2">
    <source>
        <dbReference type="EMBL" id="CBJ12725.1"/>
    </source>
</evidence>
<gene>
    <name evidence="2" type="ordered locus">LLO_2313</name>
</gene>
<proteinExistence type="predicted"/>
<dbReference type="OrthoDB" id="5653517at2"/>
<protein>
    <submittedName>
        <fullName evidence="2">Putative coiled-coil protein, similar to eukaryotic protein</fullName>
    </submittedName>
</protein>
<dbReference type="eggNOG" id="COG2839">
    <property type="taxonomic scope" value="Bacteria"/>
</dbReference>
<keyword evidence="1" id="KW-0175">Coiled coil</keyword>
<dbReference type="Proteomes" id="UP000001060">
    <property type="component" value="Chromosome"/>
</dbReference>
<accession>D3HJX0</accession>
<dbReference type="Gene3D" id="3.40.50.1000">
    <property type="entry name" value="HAD superfamily/HAD-like"/>
    <property type="match status" value="1"/>
</dbReference>
<dbReference type="InterPro" id="IPR029021">
    <property type="entry name" value="Prot-tyrosine_phosphatase-like"/>
</dbReference>
<keyword evidence="3" id="KW-1185">Reference proteome</keyword>
<reference evidence="2 3" key="1">
    <citation type="journal article" date="2010" name="PLoS Genet.">
        <title>Analysis of the Legionella longbeachae genome and transcriptome uncovers unique strategies to cause Legionnaires' disease.</title>
        <authorList>
            <person name="Cazalet C."/>
            <person name="Gomez-Valero L."/>
            <person name="Rusniok C."/>
            <person name="Lomma M."/>
            <person name="Dervins-Ravault D."/>
            <person name="Newton H."/>
            <person name="Sansom F."/>
            <person name="Jarraud S."/>
            <person name="Zidane N."/>
            <person name="Ma L."/>
            <person name="Bouchier C."/>
            <person name="Etienne J."/>
            <person name="Hartland E."/>
            <person name="Buchrieser C."/>
        </authorList>
    </citation>
    <scope>NUCLEOTIDE SEQUENCE [LARGE SCALE GENOMIC DNA]</scope>
    <source>
        <strain evidence="2 3">NSW150</strain>
    </source>
</reference>
<evidence type="ECO:0000256" key="1">
    <source>
        <dbReference type="SAM" id="Coils"/>
    </source>
</evidence>
<feature type="coiled-coil region" evidence="1">
    <location>
        <begin position="1097"/>
        <end position="1137"/>
    </location>
</feature>